<dbReference type="AlphaFoldDB" id="A0AAW0PUL9"/>
<dbReference type="PANTHER" id="PTHR21041:SF6">
    <property type="entry name" value="DC-STAMP DOMAIN-CONTAINING PROTEIN 2"/>
    <property type="match status" value="1"/>
</dbReference>
<dbReference type="Proteomes" id="UP001460270">
    <property type="component" value="Unassembled WGS sequence"/>
</dbReference>
<feature type="transmembrane region" description="Helical" evidence="6">
    <location>
        <begin position="33"/>
        <end position="63"/>
    </location>
</feature>
<gene>
    <name evidence="8" type="ORF">WMY93_004331</name>
</gene>
<feature type="compositionally biased region" description="Acidic residues" evidence="5">
    <location>
        <begin position="640"/>
        <end position="653"/>
    </location>
</feature>
<feature type="region of interest" description="Disordered" evidence="5">
    <location>
        <begin position="640"/>
        <end position="690"/>
    </location>
</feature>
<keyword evidence="9" id="KW-1185">Reference proteome</keyword>
<dbReference type="EMBL" id="JBBPFD010000003">
    <property type="protein sequence ID" value="KAK7933435.1"/>
    <property type="molecule type" value="Genomic_DNA"/>
</dbReference>
<evidence type="ECO:0000256" key="5">
    <source>
        <dbReference type="SAM" id="MobiDB-lite"/>
    </source>
</evidence>
<feature type="domain" description="Dendritic cell-specific transmembrane protein-like" evidence="7">
    <location>
        <begin position="395"/>
        <end position="547"/>
    </location>
</feature>
<keyword evidence="4 6" id="KW-0472">Membrane</keyword>
<feature type="compositionally biased region" description="Acidic residues" evidence="5">
    <location>
        <begin position="661"/>
        <end position="682"/>
    </location>
</feature>
<organism evidence="8 9">
    <name type="scientific">Mugilogobius chulae</name>
    <name type="common">yellowstripe goby</name>
    <dbReference type="NCBI Taxonomy" id="88201"/>
    <lineage>
        <taxon>Eukaryota</taxon>
        <taxon>Metazoa</taxon>
        <taxon>Chordata</taxon>
        <taxon>Craniata</taxon>
        <taxon>Vertebrata</taxon>
        <taxon>Euteleostomi</taxon>
        <taxon>Actinopterygii</taxon>
        <taxon>Neopterygii</taxon>
        <taxon>Teleostei</taxon>
        <taxon>Neoteleostei</taxon>
        <taxon>Acanthomorphata</taxon>
        <taxon>Gobiaria</taxon>
        <taxon>Gobiiformes</taxon>
        <taxon>Gobioidei</taxon>
        <taxon>Gobiidae</taxon>
        <taxon>Gobionellinae</taxon>
        <taxon>Mugilogobius</taxon>
    </lineage>
</organism>
<evidence type="ECO:0000259" key="7">
    <source>
        <dbReference type="Pfam" id="PF07782"/>
    </source>
</evidence>
<evidence type="ECO:0000256" key="1">
    <source>
        <dbReference type="ARBA" id="ARBA00004141"/>
    </source>
</evidence>
<dbReference type="PANTHER" id="PTHR21041">
    <property type="entry name" value="DENDRITIC CELL-SPECIFIC TRANSMEMBRANE PROTEIN"/>
    <property type="match status" value="1"/>
</dbReference>
<feature type="transmembrane region" description="Helical" evidence="6">
    <location>
        <begin position="75"/>
        <end position="98"/>
    </location>
</feature>
<dbReference type="Pfam" id="PF07782">
    <property type="entry name" value="DC_STAMP"/>
    <property type="match status" value="1"/>
</dbReference>
<dbReference type="InterPro" id="IPR051856">
    <property type="entry name" value="CSR-E3_Ligase_Protein"/>
</dbReference>
<comment type="caution">
    <text evidence="8">The sequence shown here is derived from an EMBL/GenBank/DDBJ whole genome shotgun (WGS) entry which is preliminary data.</text>
</comment>
<accession>A0AAW0PUL9</accession>
<evidence type="ECO:0000313" key="8">
    <source>
        <dbReference type="EMBL" id="KAK7933435.1"/>
    </source>
</evidence>
<evidence type="ECO:0000256" key="6">
    <source>
        <dbReference type="SAM" id="Phobius"/>
    </source>
</evidence>
<name>A0AAW0PUL9_9GOBI</name>
<protein>
    <recommendedName>
        <fullName evidence="7">Dendritic cell-specific transmembrane protein-like domain-containing protein</fullName>
    </recommendedName>
</protein>
<keyword evidence="2 6" id="KW-0812">Transmembrane</keyword>
<dbReference type="InterPro" id="IPR012858">
    <property type="entry name" value="DC_STAMP-like"/>
</dbReference>
<reference evidence="9" key="1">
    <citation type="submission" date="2024-04" db="EMBL/GenBank/DDBJ databases">
        <title>Salinicola lusitanus LLJ914,a marine bacterium isolated from the Okinawa Trough.</title>
        <authorList>
            <person name="Li J."/>
        </authorList>
    </citation>
    <scope>NUCLEOTIDE SEQUENCE [LARGE SCALE GENOMIC DNA]</scope>
</reference>
<feature type="transmembrane region" description="Helical" evidence="6">
    <location>
        <begin position="415"/>
        <end position="436"/>
    </location>
</feature>
<sequence>MTEITVELCDPGGVKRTMKGVLVQSAVRRRRGWAFFSFLLSSLSSASSLSSLIGFGAGLLFSLLYGSTLLFLQKISVWSCAYIIVGVACVSGFGMGLSKTIRADAAVMLPSLCSGHGRTLVSLILISVLVSGPISNSLHNTELAASSLLCSAQLTANQTQELLRKAASPLSAALDNLREISKNAYETAGRIQNLIDALTQSVRHIARTMRNLLHFLVDIGDICNKEMGAPYRKCRQLFEVAKIDCNELLGDFNFLCEIVDGFMPLCDLAKAGELFCVIPSYVAEQLKKRLATPLVAAFDRLKREFDYDLDTSVTFDLQANSSQSLQEVMQQILEEVTSELHLFEMLNQPLNYITVLILLWTYFKAYRYRRRYLRDLDFDNIYINTAFKELDRRVISEAELSNREKRVVVMAVSSALRHMLIGGILVALDFLIFWILDQVQHQASSDITARAPVLIKIGVNGSGFAADIYRDLVHSFQILQAHNLTVFSRACVVQPRQPDVGNCVVIGFLLGLSLLLAVCGGFVQRTRRVVCAWFHPQREQERICHLRSRILEQRRWEKKALRTVFFRMRPFRSRNQGRLQALLVRIPGVSGLLRILGARKKVCLSCSEDLNPDSVTYCETPTCSLMLGCGQPLTSQDDLSDLSDVELGSSDEEEAKRDEERAEELEEEEEEYWSEASDEEDDSFKSFDKD</sequence>
<dbReference type="GO" id="GO:0016020">
    <property type="term" value="C:membrane"/>
    <property type="evidence" value="ECO:0007669"/>
    <property type="project" value="UniProtKB-SubCell"/>
</dbReference>
<keyword evidence="3 6" id="KW-1133">Transmembrane helix</keyword>
<comment type="subcellular location">
    <subcellularLocation>
        <location evidence="1">Membrane</location>
        <topology evidence="1">Multi-pass membrane protein</topology>
    </subcellularLocation>
</comment>
<feature type="transmembrane region" description="Helical" evidence="6">
    <location>
        <begin position="504"/>
        <end position="523"/>
    </location>
</feature>
<dbReference type="Pfam" id="PF26039">
    <property type="entry name" value="Dcst2"/>
    <property type="match status" value="1"/>
</dbReference>
<evidence type="ECO:0000256" key="2">
    <source>
        <dbReference type="ARBA" id="ARBA00022692"/>
    </source>
</evidence>
<evidence type="ECO:0000256" key="4">
    <source>
        <dbReference type="ARBA" id="ARBA00023136"/>
    </source>
</evidence>
<proteinExistence type="predicted"/>
<evidence type="ECO:0000256" key="3">
    <source>
        <dbReference type="ARBA" id="ARBA00022989"/>
    </source>
</evidence>
<evidence type="ECO:0000313" key="9">
    <source>
        <dbReference type="Proteomes" id="UP001460270"/>
    </source>
</evidence>